<feature type="region of interest" description="Disordered" evidence="1">
    <location>
        <begin position="140"/>
        <end position="197"/>
    </location>
</feature>
<dbReference type="EMBL" id="JADEXP010000212">
    <property type="protein sequence ID" value="MBE9068902.1"/>
    <property type="molecule type" value="Genomic_DNA"/>
</dbReference>
<organism evidence="3 4">
    <name type="scientific">Leptolyngbya cf. ectocarpi LEGE 11479</name>
    <dbReference type="NCBI Taxonomy" id="1828722"/>
    <lineage>
        <taxon>Bacteria</taxon>
        <taxon>Bacillati</taxon>
        <taxon>Cyanobacteriota</taxon>
        <taxon>Cyanophyceae</taxon>
        <taxon>Leptolyngbyales</taxon>
        <taxon>Leptolyngbyaceae</taxon>
        <taxon>Leptolyngbya group</taxon>
        <taxon>Leptolyngbya</taxon>
    </lineage>
</organism>
<protein>
    <submittedName>
        <fullName evidence="3">Uncharacterized protein</fullName>
    </submittedName>
</protein>
<comment type="caution">
    <text evidence="3">The sequence shown here is derived from an EMBL/GenBank/DDBJ whole genome shotgun (WGS) entry which is preliminary data.</text>
</comment>
<dbReference type="AlphaFoldDB" id="A0A929FB85"/>
<name>A0A929FB85_LEPEC</name>
<feature type="chain" id="PRO_5037917099" evidence="2">
    <location>
        <begin position="29"/>
        <end position="331"/>
    </location>
</feature>
<keyword evidence="2" id="KW-0732">Signal</keyword>
<accession>A0A929FB85</accession>
<keyword evidence="4" id="KW-1185">Reference proteome</keyword>
<evidence type="ECO:0000313" key="4">
    <source>
        <dbReference type="Proteomes" id="UP000615026"/>
    </source>
</evidence>
<dbReference type="Proteomes" id="UP000615026">
    <property type="component" value="Unassembled WGS sequence"/>
</dbReference>
<feature type="signal peptide" evidence="2">
    <location>
        <begin position="1"/>
        <end position="28"/>
    </location>
</feature>
<proteinExistence type="predicted"/>
<sequence length="331" mass="35044">MVGSYKHVFSLALVTAAMTGAITQPLSAQTSPTIVCRYDPTTGIPNPLGMRTFITLTEADGSTGVAYEQLGSFVPGPVETILTAERTLIFPNMAIDRVRQLLLTNATYYRELVGFNDPDGFALVNDTLICRAEAVAAPPAERPTAELPDLGGGANPRSELPNPGSGANSRSELPDLGGNAARSSPSPDDTPAPPTFYGTIAGLADGNYRYVSGPAEARFYSDQELLSRGGVLFVFRKTGDRVIGAYSYVDGEAICVTGRVSGNTVAGQAYPENGVARDLAEEFAAWGPATFLRVRRTRGDAGERYYSSATLELNDFSQINAGSSLPPSRCP</sequence>
<dbReference type="RefSeq" id="WP_193994827.1">
    <property type="nucleotide sequence ID" value="NZ_JADEXP010000212.1"/>
</dbReference>
<evidence type="ECO:0000256" key="2">
    <source>
        <dbReference type="SAM" id="SignalP"/>
    </source>
</evidence>
<gene>
    <name evidence="3" type="ORF">IQ260_19855</name>
</gene>
<reference evidence="3" key="1">
    <citation type="submission" date="2020-10" db="EMBL/GenBank/DDBJ databases">
        <authorList>
            <person name="Castelo-Branco R."/>
            <person name="Eusebio N."/>
            <person name="Adriana R."/>
            <person name="Vieira A."/>
            <person name="Brugerolle De Fraissinette N."/>
            <person name="Rezende De Castro R."/>
            <person name="Schneider M.P."/>
            <person name="Vasconcelos V."/>
            <person name="Leao P.N."/>
        </authorList>
    </citation>
    <scope>NUCLEOTIDE SEQUENCE</scope>
    <source>
        <strain evidence="3">LEGE 11479</strain>
    </source>
</reference>
<evidence type="ECO:0000256" key="1">
    <source>
        <dbReference type="SAM" id="MobiDB-lite"/>
    </source>
</evidence>
<evidence type="ECO:0000313" key="3">
    <source>
        <dbReference type="EMBL" id="MBE9068902.1"/>
    </source>
</evidence>